<accession>A0A5E4TV83</accession>
<dbReference type="GO" id="GO:0005886">
    <property type="term" value="C:plasma membrane"/>
    <property type="evidence" value="ECO:0007669"/>
    <property type="project" value="TreeGrafter"/>
</dbReference>
<evidence type="ECO:0000313" key="4">
    <source>
        <dbReference type="Proteomes" id="UP000366945"/>
    </source>
</evidence>
<dbReference type="CDD" id="cd06259">
    <property type="entry name" value="YdcF-like"/>
    <property type="match status" value="1"/>
</dbReference>
<evidence type="ECO:0000256" key="1">
    <source>
        <dbReference type="SAM" id="Phobius"/>
    </source>
</evidence>
<sequence length="253" mass="27506">MTLAALIVIAALACFFRGIKWRRTSVTLFSASAILFLAIGCGVVPKWLLGTLQSRYAAKPAIAWGEHNVIVLLGAGTQRVAGVEGVEPGSFSYPRFVAAVEEYQACHQAKPNCVILVSGGDARKTGQSEAAVYQDSLARMGVPVADIRQEPKSMNTWQNAQFTADLLKEYGADRVVIVSSGFHLQRGALYFSHFGVKATLVRGDYLQATSSFMPVAYNFTLTDVALHEYIGIARYHAYNALGWNPERTQPGQA</sequence>
<dbReference type="InterPro" id="IPR003848">
    <property type="entry name" value="DUF218"/>
</dbReference>
<name>A0A5E4TV83_9BURK</name>
<dbReference type="AlphaFoldDB" id="A0A5E4TV83"/>
<reference evidence="3 4" key="1">
    <citation type="submission" date="2019-08" db="EMBL/GenBank/DDBJ databases">
        <authorList>
            <person name="Peeters C."/>
        </authorList>
    </citation>
    <scope>NUCLEOTIDE SEQUENCE [LARGE SCALE GENOMIC DNA]</scope>
    <source>
        <strain evidence="3 4">LMG 31114</strain>
    </source>
</reference>
<dbReference type="Gene3D" id="3.40.50.620">
    <property type="entry name" value="HUPs"/>
    <property type="match status" value="1"/>
</dbReference>
<proteinExistence type="predicted"/>
<dbReference type="PANTHER" id="PTHR30336:SF4">
    <property type="entry name" value="ENVELOPE BIOGENESIS FACTOR ELYC"/>
    <property type="match status" value="1"/>
</dbReference>
<organism evidence="3 4">
    <name type="scientific">Pandoraea pneumonica</name>
    <dbReference type="NCBI Taxonomy" id="2508299"/>
    <lineage>
        <taxon>Bacteria</taxon>
        <taxon>Pseudomonadati</taxon>
        <taxon>Pseudomonadota</taxon>
        <taxon>Betaproteobacteria</taxon>
        <taxon>Burkholderiales</taxon>
        <taxon>Burkholderiaceae</taxon>
        <taxon>Pandoraea</taxon>
    </lineage>
</organism>
<dbReference type="GO" id="GO:0043164">
    <property type="term" value="P:Gram-negative-bacterium-type cell wall biogenesis"/>
    <property type="evidence" value="ECO:0007669"/>
    <property type="project" value="TreeGrafter"/>
</dbReference>
<dbReference type="GO" id="GO:0000270">
    <property type="term" value="P:peptidoglycan metabolic process"/>
    <property type="evidence" value="ECO:0007669"/>
    <property type="project" value="TreeGrafter"/>
</dbReference>
<evidence type="ECO:0000313" key="3">
    <source>
        <dbReference type="EMBL" id="VVD91687.1"/>
    </source>
</evidence>
<dbReference type="OrthoDB" id="9809813at2"/>
<dbReference type="InterPro" id="IPR051599">
    <property type="entry name" value="Cell_Envelope_Assoc"/>
</dbReference>
<dbReference type="Pfam" id="PF02698">
    <property type="entry name" value="DUF218"/>
    <property type="match status" value="1"/>
</dbReference>
<keyword evidence="1" id="KW-0472">Membrane</keyword>
<dbReference type="RefSeq" id="WP_150678932.1">
    <property type="nucleotide sequence ID" value="NZ_CABPSK010000001.1"/>
</dbReference>
<feature type="domain" description="DUF218" evidence="2">
    <location>
        <begin position="69"/>
        <end position="231"/>
    </location>
</feature>
<feature type="transmembrane region" description="Helical" evidence="1">
    <location>
        <begin position="28"/>
        <end position="49"/>
    </location>
</feature>
<keyword evidence="1" id="KW-0812">Transmembrane</keyword>
<dbReference type="GeneID" id="300403742"/>
<keyword evidence="4" id="KW-1185">Reference proteome</keyword>
<keyword evidence="1" id="KW-1133">Transmembrane helix</keyword>
<evidence type="ECO:0000259" key="2">
    <source>
        <dbReference type="Pfam" id="PF02698"/>
    </source>
</evidence>
<dbReference type="InterPro" id="IPR014729">
    <property type="entry name" value="Rossmann-like_a/b/a_fold"/>
</dbReference>
<gene>
    <name evidence="3" type="ORF">PPN31114_01694</name>
</gene>
<dbReference type="Proteomes" id="UP000366945">
    <property type="component" value="Unassembled WGS sequence"/>
</dbReference>
<dbReference type="PANTHER" id="PTHR30336">
    <property type="entry name" value="INNER MEMBRANE PROTEIN, PROBABLE PERMEASE"/>
    <property type="match status" value="1"/>
</dbReference>
<dbReference type="EMBL" id="CABPSK010000001">
    <property type="protein sequence ID" value="VVD91687.1"/>
    <property type="molecule type" value="Genomic_DNA"/>
</dbReference>
<protein>
    <submittedName>
        <fullName evidence="3">YdcF family protein</fullName>
    </submittedName>
</protein>